<dbReference type="EMBL" id="JACAZE010000017">
    <property type="protein sequence ID" value="KAF7296305.1"/>
    <property type="molecule type" value="Genomic_DNA"/>
</dbReference>
<evidence type="ECO:0000313" key="2">
    <source>
        <dbReference type="Proteomes" id="UP000613580"/>
    </source>
</evidence>
<sequence length="657" mass="73512">MADNALPDELISEILSPALRVSDEHFTQTSTATFAKYSESTSAYLVVCKSWLRVATPLLYHVVVLRSKAQATALVSALAKNKDLGRFIKKLRVEGGFGQPMQTILQSAPNLTDLFLSLIIWSPDTTDGLCKGLKSVNPRTLIVHDVTDYGRAPKTKARANLVDTIVKIIPKWSNLTHFHYPLSYRPEATQKIVDALAACQRLEVLYVKDSYEVYLAFKHFSKCPLKAIHVDSTEERYHRYHTSKSSELDALLHFRPRSEKRETVAADIVEPGPSLNPFFLPMQHASPTVQDAIWSCVLRHAMNCEERAATFDKWFGKPASLIGYLLVCKTFLRAGLPHFYESVNLSYGSEDAAVEMLRANPPPQYPIRNFYSAASSIHPGYLNTVILSTSATLVNLFMDIGFEIPDNGDTVSLDALMQLSRLETLHLAGRVSVSVAPESMEKEVNPTALPNLRLLNLERSTKSLVSVFAYFKLPSLRDINVTFDRKPGYGQTTTEEVIQTLLAAHGEKLRQLTLSATVLASFSALDLCPNLTCFSIVPAGDNTLAPSHSVFEAKSAVPSLVQIKIACTSWPYNRTKSARAISSWDDFLDAFDPREVMPNMHELVFQCFRWPTTERDIAKSQWVRWAEQLTKLEIDLVDETGKKWRSRLKVGGRAGQR</sequence>
<evidence type="ECO:0000313" key="1">
    <source>
        <dbReference type="EMBL" id="KAF7296305.1"/>
    </source>
</evidence>
<accession>A0A8H6SEC6</accession>
<proteinExistence type="predicted"/>
<dbReference type="AlphaFoldDB" id="A0A8H6SEC6"/>
<comment type="caution">
    <text evidence="1">The sequence shown here is derived from an EMBL/GenBank/DDBJ whole genome shotgun (WGS) entry which is preliminary data.</text>
</comment>
<organism evidence="1 2">
    <name type="scientific">Mycena chlorophos</name>
    <name type="common">Agaric fungus</name>
    <name type="synonym">Agaricus chlorophos</name>
    <dbReference type="NCBI Taxonomy" id="658473"/>
    <lineage>
        <taxon>Eukaryota</taxon>
        <taxon>Fungi</taxon>
        <taxon>Dikarya</taxon>
        <taxon>Basidiomycota</taxon>
        <taxon>Agaricomycotina</taxon>
        <taxon>Agaricomycetes</taxon>
        <taxon>Agaricomycetidae</taxon>
        <taxon>Agaricales</taxon>
        <taxon>Marasmiineae</taxon>
        <taxon>Mycenaceae</taxon>
        <taxon>Mycena</taxon>
    </lineage>
</organism>
<dbReference type="Gene3D" id="3.80.10.10">
    <property type="entry name" value="Ribonuclease Inhibitor"/>
    <property type="match status" value="1"/>
</dbReference>
<protein>
    <recommendedName>
        <fullName evidence="3">F-box domain-containing protein</fullName>
    </recommendedName>
</protein>
<name>A0A8H6SEC6_MYCCL</name>
<dbReference type="InterPro" id="IPR032675">
    <property type="entry name" value="LRR_dom_sf"/>
</dbReference>
<evidence type="ECO:0008006" key="3">
    <source>
        <dbReference type="Google" id="ProtNLM"/>
    </source>
</evidence>
<dbReference type="Proteomes" id="UP000613580">
    <property type="component" value="Unassembled WGS sequence"/>
</dbReference>
<keyword evidence="2" id="KW-1185">Reference proteome</keyword>
<dbReference type="OrthoDB" id="2786563at2759"/>
<reference evidence="1" key="1">
    <citation type="submission" date="2020-05" db="EMBL/GenBank/DDBJ databases">
        <title>Mycena genomes resolve the evolution of fungal bioluminescence.</title>
        <authorList>
            <person name="Tsai I.J."/>
        </authorList>
    </citation>
    <scope>NUCLEOTIDE SEQUENCE</scope>
    <source>
        <strain evidence="1">110903Hualien_Pintung</strain>
    </source>
</reference>
<gene>
    <name evidence="1" type="ORF">HMN09_01100200</name>
</gene>